<gene>
    <name evidence="4" type="ORF">PDIGIT_LOCUS3242</name>
</gene>
<feature type="repeat" description="ANK" evidence="3">
    <location>
        <begin position="172"/>
        <end position="204"/>
    </location>
</feature>
<evidence type="ECO:0000256" key="3">
    <source>
        <dbReference type="PROSITE-ProRule" id="PRU00023"/>
    </source>
</evidence>
<dbReference type="Proteomes" id="UP001152607">
    <property type="component" value="Unassembled WGS sequence"/>
</dbReference>
<dbReference type="InterPro" id="IPR002110">
    <property type="entry name" value="Ankyrin_rpt"/>
</dbReference>
<evidence type="ECO:0008006" key="6">
    <source>
        <dbReference type="Google" id="ProtNLM"/>
    </source>
</evidence>
<keyword evidence="2 3" id="KW-0040">ANK repeat</keyword>
<evidence type="ECO:0000313" key="5">
    <source>
        <dbReference type="Proteomes" id="UP001152607"/>
    </source>
</evidence>
<dbReference type="SUPFAM" id="SSF48403">
    <property type="entry name" value="Ankyrin repeat"/>
    <property type="match status" value="1"/>
</dbReference>
<dbReference type="EMBL" id="CAOQHR010000002">
    <property type="protein sequence ID" value="CAI6311739.1"/>
    <property type="molecule type" value="Genomic_DNA"/>
</dbReference>
<keyword evidence="5" id="KW-1185">Reference proteome</keyword>
<dbReference type="SMART" id="SM00248">
    <property type="entry name" value="ANK"/>
    <property type="match status" value="5"/>
</dbReference>
<dbReference type="PROSITE" id="PS50088">
    <property type="entry name" value="ANK_REPEAT"/>
    <property type="match status" value="2"/>
</dbReference>
<sequence length="273" mass="29483">MESDNEINVNDFDSRLLAAIDDNDIHQFKTILDECNEAYDQSDAGILEHAIDCGSLDIAEELFRRGAKWGWQTMNSLIVSADEYNKWNIPFIDLALEYGWDINEHYEFVGNALVCALSTAGCNIAIISHLLSNGADPNNGSTYNGQSAIEIASGAVDSEKVALLLAHGASVEGTKSLINAAGNGDVATMKLLLKHGADIDGQPYEKNQVPKYINDVSWGSALHCAAKGNHCDAIKLLLEMGATRDIKNMYGLTPVDVASRNGSTDAVRVLEHG</sequence>
<dbReference type="OrthoDB" id="539213at2759"/>
<comment type="caution">
    <text evidence="4">The sequence shown here is derived from an EMBL/GenBank/DDBJ whole genome shotgun (WGS) entry which is preliminary data.</text>
</comment>
<dbReference type="PANTHER" id="PTHR24198">
    <property type="entry name" value="ANKYRIN REPEAT AND PROTEIN KINASE DOMAIN-CONTAINING PROTEIN"/>
    <property type="match status" value="1"/>
</dbReference>
<name>A0A9W4U713_9PLEO</name>
<protein>
    <recommendedName>
        <fullName evidence="6">Ankyrin repeat protein</fullName>
    </recommendedName>
</protein>
<reference evidence="4" key="1">
    <citation type="submission" date="2023-01" db="EMBL/GenBank/DDBJ databases">
        <authorList>
            <person name="Van Ghelder C."/>
            <person name="Rancurel C."/>
        </authorList>
    </citation>
    <scope>NUCLEOTIDE SEQUENCE</scope>
    <source>
        <strain evidence="4">CNCM I-4278</strain>
    </source>
</reference>
<evidence type="ECO:0000313" key="4">
    <source>
        <dbReference type="EMBL" id="CAI6311739.1"/>
    </source>
</evidence>
<organism evidence="4 5">
    <name type="scientific">Periconia digitata</name>
    <dbReference type="NCBI Taxonomy" id="1303443"/>
    <lineage>
        <taxon>Eukaryota</taxon>
        <taxon>Fungi</taxon>
        <taxon>Dikarya</taxon>
        <taxon>Ascomycota</taxon>
        <taxon>Pezizomycotina</taxon>
        <taxon>Dothideomycetes</taxon>
        <taxon>Pleosporomycetidae</taxon>
        <taxon>Pleosporales</taxon>
        <taxon>Massarineae</taxon>
        <taxon>Periconiaceae</taxon>
        <taxon>Periconia</taxon>
    </lineage>
</organism>
<proteinExistence type="predicted"/>
<evidence type="ECO:0000256" key="1">
    <source>
        <dbReference type="ARBA" id="ARBA00022737"/>
    </source>
</evidence>
<dbReference type="Pfam" id="PF12796">
    <property type="entry name" value="Ank_2"/>
    <property type="match status" value="2"/>
</dbReference>
<dbReference type="Gene3D" id="1.25.40.20">
    <property type="entry name" value="Ankyrin repeat-containing domain"/>
    <property type="match status" value="2"/>
</dbReference>
<dbReference type="PROSITE" id="PS50297">
    <property type="entry name" value="ANK_REP_REGION"/>
    <property type="match status" value="2"/>
</dbReference>
<keyword evidence="1" id="KW-0677">Repeat</keyword>
<dbReference type="AlphaFoldDB" id="A0A9W4U713"/>
<dbReference type="PANTHER" id="PTHR24198:SF165">
    <property type="entry name" value="ANKYRIN REPEAT-CONTAINING PROTEIN-RELATED"/>
    <property type="match status" value="1"/>
</dbReference>
<accession>A0A9W4U713</accession>
<dbReference type="InterPro" id="IPR036770">
    <property type="entry name" value="Ankyrin_rpt-contain_sf"/>
</dbReference>
<feature type="repeat" description="ANK" evidence="3">
    <location>
        <begin position="217"/>
        <end position="249"/>
    </location>
</feature>
<evidence type="ECO:0000256" key="2">
    <source>
        <dbReference type="ARBA" id="ARBA00023043"/>
    </source>
</evidence>